<dbReference type="Proteomes" id="UP001156666">
    <property type="component" value="Unassembled WGS sequence"/>
</dbReference>
<gene>
    <name evidence="2" type="ORF">GCM10007940_46280</name>
</gene>
<evidence type="ECO:0000256" key="1">
    <source>
        <dbReference type="SAM" id="SignalP"/>
    </source>
</evidence>
<feature type="signal peptide" evidence="1">
    <location>
        <begin position="1"/>
        <end position="24"/>
    </location>
</feature>
<proteinExistence type="predicted"/>
<reference evidence="2" key="2">
    <citation type="submission" date="2023-01" db="EMBL/GenBank/DDBJ databases">
        <title>Draft genome sequence of Portibacter lacus strain NBRC 108769.</title>
        <authorList>
            <person name="Sun Q."/>
            <person name="Mori K."/>
        </authorList>
    </citation>
    <scope>NUCLEOTIDE SEQUENCE</scope>
    <source>
        <strain evidence="2">NBRC 108769</strain>
    </source>
</reference>
<accession>A0AA37STP4</accession>
<dbReference type="EMBL" id="BSOH01000037">
    <property type="protein sequence ID" value="GLR20012.1"/>
    <property type="molecule type" value="Genomic_DNA"/>
</dbReference>
<reference evidence="2" key="1">
    <citation type="journal article" date="2014" name="Int. J. Syst. Evol. Microbiol.">
        <title>Complete genome sequence of Corynebacterium casei LMG S-19264T (=DSM 44701T), isolated from a smear-ripened cheese.</title>
        <authorList>
            <consortium name="US DOE Joint Genome Institute (JGI-PGF)"/>
            <person name="Walter F."/>
            <person name="Albersmeier A."/>
            <person name="Kalinowski J."/>
            <person name="Ruckert C."/>
        </authorList>
    </citation>
    <scope>NUCLEOTIDE SEQUENCE</scope>
    <source>
        <strain evidence="2">NBRC 108769</strain>
    </source>
</reference>
<evidence type="ECO:0000313" key="3">
    <source>
        <dbReference type="Proteomes" id="UP001156666"/>
    </source>
</evidence>
<protein>
    <recommendedName>
        <fullName evidence="4">Lipoprotein</fullName>
    </recommendedName>
</protein>
<dbReference type="RefSeq" id="WP_235293534.1">
    <property type="nucleotide sequence ID" value="NZ_BSOH01000037.1"/>
</dbReference>
<dbReference type="PROSITE" id="PS51257">
    <property type="entry name" value="PROKAR_LIPOPROTEIN"/>
    <property type="match status" value="1"/>
</dbReference>
<name>A0AA37STP4_9BACT</name>
<dbReference type="AlphaFoldDB" id="A0AA37STP4"/>
<sequence length="207" mass="21434">MKKILKFTFLLALSFSLATFTACTDDETCSDGIQNQDETGIDCGGACTACITCEDGIQNGDEEGVDCGGSNCDVCLVGAHGSWESSGDNVAPLLAGFVSKLVTEFNTDGTYTVTQTDLGGAETELKGTYTQSESSVDGIWDIVLNQSSPNQLTATGIFKITDDLMEYEVAQTDPAIAGVTAPTASAGLGSTSGGAFGTTNVQKFVRL</sequence>
<feature type="chain" id="PRO_5041359056" description="Lipoprotein" evidence="1">
    <location>
        <begin position="25"/>
        <end position="207"/>
    </location>
</feature>
<organism evidence="2 3">
    <name type="scientific">Portibacter lacus</name>
    <dbReference type="NCBI Taxonomy" id="1099794"/>
    <lineage>
        <taxon>Bacteria</taxon>
        <taxon>Pseudomonadati</taxon>
        <taxon>Bacteroidota</taxon>
        <taxon>Saprospiria</taxon>
        <taxon>Saprospirales</taxon>
        <taxon>Haliscomenobacteraceae</taxon>
        <taxon>Portibacter</taxon>
    </lineage>
</organism>
<evidence type="ECO:0000313" key="2">
    <source>
        <dbReference type="EMBL" id="GLR20012.1"/>
    </source>
</evidence>
<keyword evidence="1" id="KW-0732">Signal</keyword>
<evidence type="ECO:0008006" key="4">
    <source>
        <dbReference type="Google" id="ProtNLM"/>
    </source>
</evidence>
<keyword evidence="3" id="KW-1185">Reference proteome</keyword>
<comment type="caution">
    <text evidence="2">The sequence shown here is derived from an EMBL/GenBank/DDBJ whole genome shotgun (WGS) entry which is preliminary data.</text>
</comment>